<dbReference type="EC" id="5.2.1.8" evidence="2"/>
<evidence type="ECO:0000256" key="5">
    <source>
        <dbReference type="ARBA" id="ARBA00023235"/>
    </source>
</evidence>
<keyword evidence="5 6" id="KW-0413">Isomerase</keyword>
<dbReference type="SUPFAM" id="SSF54534">
    <property type="entry name" value="FKBP-like"/>
    <property type="match status" value="1"/>
</dbReference>
<dbReference type="Gene3D" id="1.10.8.1040">
    <property type="match status" value="1"/>
</dbReference>
<evidence type="ECO:0000256" key="2">
    <source>
        <dbReference type="ARBA" id="ARBA00013194"/>
    </source>
</evidence>
<keyword evidence="7" id="KW-0812">Transmembrane</keyword>
<dbReference type="InterPro" id="IPR027304">
    <property type="entry name" value="Trigger_fact/SurA_dom_sf"/>
</dbReference>
<keyword evidence="7" id="KW-0472">Membrane</keyword>
<dbReference type="EMBL" id="DMZY01000045">
    <property type="protein sequence ID" value="HAV91840.1"/>
    <property type="molecule type" value="Genomic_DNA"/>
</dbReference>
<feature type="non-terminal residue" evidence="9">
    <location>
        <position position="235"/>
    </location>
</feature>
<keyword evidence="4 6" id="KW-0697">Rotamase</keyword>
<dbReference type="InterPro" id="IPR046357">
    <property type="entry name" value="PPIase_dom_sf"/>
</dbReference>
<dbReference type="SUPFAM" id="SSF109998">
    <property type="entry name" value="Triger factor/SurA peptide-binding domain-like"/>
    <property type="match status" value="1"/>
</dbReference>
<accession>A0A350H8H4</accession>
<dbReference type="InterPro" id="IPR050245">
    <property type="entry name" value="PrsA_foldase"/>
</dbReference>
<comment type="caution">
    <text evidence="9">The sequence shown here is derived from an EMBL/GenBank/DDBJ whole genome shotgun (WGS) entry which is preliminary data.</text>
</comment>
<dbReference type="Gene3D" id="3.10.50.40">
    <property type="match status" value="1"/>
</dbReference>
<evidence type="ECO:0000256" key="7">
    <source>
        <dbReference type="SAM" id="Phobius"/>
    </source>
</evidence>
<evidence type="ECO:0000259" key="8">
    <source>
        <dbReference type="PROSITE" id="PS50198"/>
    </source>
</evidence>
<evidence type="ECO:0000256" key="4">
    <source>
        <dbReference type="ARBA" id="ARBA00023110"/>
    </source>
</evidence>
<evidence type="ECO:0000256" key="3">
    <source>
        <dbReference type="ARBA" id="ARBA00022729"/>
    </source>
</evidence>
<evidence type="ECO:0000313" key="9">
    <source>
        <dbReference type="EMBL" id="HAV91840.1"/>
    </source>
</evidence>
<dbReference type="AlphaFoldDB" id="A0A350H8H4"/>
<dbReference type="Pfam" id="PF00639">
    <property type="entry name" value="Rotamase"/>
    <property type="match status" value="1"/>
</dbReference>
<gene>
    <name evidence="9" type="ORF">DCW38_01490</name>
</gene>
<keyword evidence="7" id="KW-1133">Transmembrane helix</keyword>
<dbReference type="PANTHER" id="PTHR47245:SF1">
    <property type="entry name" value="FOLDASE PROTEIN PRSA"/>
    <property type="match status" value="1"/>
</dbReference>
<evidence type="ECO:0000256" key="6">
    <source>
        <dbReference type="PROSITE-ProRule" id="PRU00278"/>
    </source>
</evidence>
<feature type="domain" description="PpiC" evidence="8">
    <location>
        <begin position="140"/>
        <end position="235"/>
    </location>
</feature>
<sequence length="235" mass="25687">MKKNNTVIILLAVAIILILAIAYLITNNSSKDHLVSTGAVLAKVNGENITDDLVALVMQGGQLTEENKKVVIDELVDNFIVYQEAVKAGADKDQDIINELEMRKRLLVANKFMEKKIAELPPVTDEEVNAYFESNFEKLSKKIKIGIIVLGPNAAYADSIYNIIKSNKKSFETMAKEVSLDANSAKSGGILPDYLIYKQYASNGLAVLDSAAFTLKNKGDISAPFMEINGAIMIV</sequence>
<dbReference type="PANTHER" id="PTHR47245">
    <property type="entry name" value="PEPTIDYLPROLYL ISOMERASE"/>
    <property type="match status" value="1"/>
</dbReference>
<dbReference type="GO" id="GO:0003755">
    <property type="term" value="F:peptidyl-prolyl cis-trans isomerase activity"/>
    <property type="evidence" value="ECO:0007669"/>
    <property type="project" value="UniProtKB-KW"/>
</dbReference>
<protein>
    <recommendedName>
        <fullName evidence="2">peptidylprolyl isomerase</fullName>
        <ecNumber evidence="2">5.2.1.8</ecNumber>
    </recommendedName>
</protein>
<comment type="catalytic activity">
    <reaction evidence="1">
        <text>[protein]-peptidylproline (omega=180) = [protein]-peptidylproline (omega=0)</text>
        <dbReference type="Rhea" id="RHEA:16237"/>
        <dbReference type="Rhea" id="RHEA-COMP:10747"/>
        <dbReference type="Rhea" id="RHEA-COMP:10748"/>
        <dbReference type="ChEBI" id="CHEBI:83833"/>
        <dbReference type="ChEBI" id="CHEBI:83834"/>
        <dbReference type="EC" id="5.2.1.8"/>
    </reaction>
</comment>
<dbReference type="Proteomes" id="UP000264062">
    <property type="component" value="Unassembled WGS sequence"/>
</dbReference>
<name>A0A350H8H4_UNCW3</name>
<feature type="transmembrane region" description="Helical" evidence="7">
    <location>
        <begin position="7"/>
        <end position="25"/>
    </location>
</feature>
<organism evidence="9 10">
    <name type="scientific">candidate division WOR-3 bacterium</name>
    <dbReference type="NCBI Taxonomy" id="2052148"/>
    <lineage>
        <taxon>Bacteria</taxon>
        <taxon>Bacteria division WOR-3</taxon>
    </lineage>
</organism>
<evidence type="ECO:0000313" key="10">
    <source>
        <dbReference type="Proteomes" id="UP000264062"/>
    </source>
</evidence>
<keyword evidence="3" id="KW-0732">Signal</keyword>
<evidence type="ECO:0000256" key="1">
    <source>
        <dbReference type="ARBA" id="ARBA00000971"/>
    </source>
</evidence>
<dbReference type="InterPro" id="IPR000297">
    <property type="entry name" value="PPIase_PpiC"/>
</dbReference>
<dbReference type="PROSITE" id="PS50198">
    <property type="entry name" value="PPIC_PPIASE_2"/>
    <property type="match status" value="1"/>
</dbReference>
<reference evidence="9 10" key="1">
    <citation type="journal article" date="2018" name="Nat. Biotechnol.">
        <title>A standardized bacterial taxonomy based on genome phylogeny substantially revises the tree of life.</title>
        <authorList>
            <person name="Parks D.H."/>
            <person name="Chuvochina M."/>
            <person name="Waite D.W."/>
            <person name="Rinke C."/>
            <person name="Skarshewski A."/>
            <person name="Chaumeil P.A."/>
            <person name="Hugenholtz P."/>
        </authorList>
    </citation>
    <scope>NUCLEOTIDE SEQUENCE [LARGE SCALE GENOMIC DNA]</scope>
    <source>
        <strain evidence="9">UBA9956</strain>
    </source>
</reference>
<proteinExistence type="predicted"/>